<feature type="compositionally biased region" description="Basic and acidic residues" evidence="1">
    <location>
        <begin position="37"/>
        <end position="47"/>
    </location>
</feature>
<name>A0A1Y1M1K4_PHOPY</name>
<organism evidence="2">
    <name type="scientific">Photinus pyralis</name>
    <name type="common">Common eastern firefly</name>
    <name type="synonym">Lampyris pyralis</name>
    <dbReference type="NCBI Taxonomy" id="7054"/>
    <lineage>
        <taxon>Eukaryota</taxon>
        <taxon>Metazoa</taxon>
        <taxon>Ecdysozoa</taxon>
        <taxon>Arthropoda</taxon>
        <taxon>Hexapoda</taxon>
        <taxon>Insecta</taxon>
        <taxon>Pterygota</taxon>
        <taxon>Neoptera</taxon>
        <taxon>Endopterygota</taxon>
        <taxon>Coleoptera</taxon>
        <taxon>Polyphaga</taxon>
        <taxon>Elateriformia</taxon>
        <taxon>Elateroidea</taxon>
        <taxon>Lampyridae</taxon>
        <taxon>Lampyrinae</taxon>
        <taxon>Photinus</taxon>
    </lineage>
</organism>
<evidence type="ECO:0000256" key="1">
    <source>
        <dbReference type="SAM" id="MobiDB-lite"/>
    </source>
</evidence>
<dbReference type="AlphaFoldDB" id="A0A1Y1M1K4"/>
<feature type="region of interest" description="Disordered" evidence="1">
    <location>
        <begin position="37"/>
        <end position="62"/>
    </location>
</feature>
<accession>A0A1Y1M1K4</accession>
<protein>
    <submittedName>
        <fullName evidence="2">Uncharacterized protein</fullName>
    </submittedName>
</protein>
<sequence>MAISEGVGHQTSVVPEAEVGVVPETDMEGEVGIARGAKAEEGPRLEGHGLGTEDEQNLETGVHGPKIDVVDLKIAGVGEVEVVAENEAQAEMWDFVSDRRPRHLSACPSRKRRAHQSDWVIRIEHRRRSRSSVPKKETHVQYLLCSYRREFAPETCRSSLVPSGK</sequence>
<dbReference type="EMBL" id="GEZM01044073">
    <property type="protein sequence ID" value="JAV78530.1"/>
    <property type="molecule type" value="Transcribed_RNA"/>
</dbReference>
<reference evidence="2" key="1">
    <citation type="journal article" date="2016" name="Sci. Rep.">
        <title>Molecular characterization of firefly nuptial gifts: a multi-omics approach sheds light on postcopulatory sexual selection.</title>
        <authorList>
            <person name="Al-Wathiqui N."/>
            <person name="Fallon T.R."/>
            <person name="South A."/>
            <person name="Weng J.K."/>
            <person name="Lewis S.M."/>
        </authorList>
    </citation>
    <scope>NUCLEOTIDE SEQUENCE</scope>
</reference>
<proteinExistence type="predicted"/>
<evidence type="ECO:0000313" key="2">
    <source>
        <dbReference type="EMBL" id="JAV78530.1"/>
    </source>
</evidence>